<evidence type="ECO:0000313" key="8">
    <source>
        <dbReference type="EMBL" id="XDQ02447.1"/>
    </source>
</evidence>
<keyword evidence="4" id="KW-0560">Oxidoreductase</keyword>
<feature type="domain" description="FAD-dependent oxidoreductase 2 FAD-binding" evidence="6">
    <location>
        <begin position="86"/>
        <end position="339"/>
    </location>
</feature>
<dbReference type="Gene3D" id="1.20.58.100">
    <property type="entry name" value="Fumarate reductase/succinate dehydrogenase flavoprotein-like, C-terminal domain"/>
    <property type="match status" value="1"/>
</dbReference>
<keyword evidence="3" id="KW-0274">FAD</keyword>
<dbReference type="FunFam" id="3.90.700.10:FF:000005">
    <property type="entry name" value="Succinate dehydrogenase flavoprotein subunit"/>
    <property type="match status" value="1"/>
</dbReference>
<dbReference type="PANTHER" id="PTHR11632">
    <property type="entry name" value="SUCCINATE DEHYDROGENASE 2 FLAVOPROTEIN SUBUNIT"/>
    <property type="match status" value="1"/>
</dbReference>
<dbReference type="InterPro" id="IPR036188">
    <property type="entry name" value="FAD/NAD-bd_sf"/>
</dbReference>
<evidence type="ECO:0000259" key="6">
    <source>
        <dbReference type="Pfam" id="PF00890"/>
    </source>
</evidence>
<dbReference type="SUPFAM" id="SSF46977">
    <property type="entry name" value="Succinate dehydrogenase/fumarate reductase flavoprotein C-terminal domain"/>
    <property type="match status" value="1"/>
</dbReference>
<dbReference type="PRINTS" id="PR00411">
    <property type="entry name" value="PNDRDTASEI"/>
</dbReference>
<dbReference type="PANTHER" id="PTHR11632:SF51">
    <property type="entry name" value="SUCCINATE DEHYDROGENASE [UBIQUINONE] FLAVOPROTEIN SUBUNIT, MITOCHONDRIAL"/>
    <property type="match status" value="1"/>
</dbReference>
<dbReference type="InterPro" id="IPR003953">
    <property type="entry name" value="FAD-dep_OxRdtase_2_FAD-bd"/>
</dbReference>
<organism evidence="8">
    <name type="scientific">Streptomyces sp. R08</name>
    <dbReference type="NCBI Taxonomy" id="3238624"/>
    <lineage>
        <taxon>Bacteria</taxon>
        <taxon>Bacillati</taxon>
        <taxon>Actinomycetota</taxon>
        <taxon>Actinomycetes</taxon>
        <taxon>Kitasatosporales</taxon>
        <taxon>Streptomycetaceae</taxon>
        <taxon>Streptomyces</taxon>
    </lineage>
</organism>
<evidence type="ECO:0000256" key="3">
    <source>
        <dbReference type="ARBA" id="ARBA00022827"/>
    </source>
</evidence>
<dbReference type="InterPro" id="IPR027477">
    <property type="entry name" value="Succ_DH/fumarate_Rdtase_cat_sf"/>
</dbReference>
<evidence type="ECO:0000256" key="1">
    <source>
        <dbReference type="ARBA" id="ARBA00001974"/>
    </source>
</evidence>
<keyword evidence="2" id="KW-0285">Flavoprotein</keyword>
<dbReference type="Pfam" id="PF00890">
    <property type="entry name" value="FAD_binding_2"/>
    <property type="match status" value="2"/>
</dbReference>
<comment type="cofactor">
    <cofactor evidence="1">
        <name>FAD</name>
        <dbReference type="ChEBI" id="CHEBI:57692"/>
    </cofactor>
</comment>
<dbReference type="PRINTS" id="PR00368">
    <property type="entry name" value="FADPNR"/>
</dbReference>
<dbReference type="InterPro" id="IPR037099">
    <property type="entry name" value="Fum_R/Succ_DH_flav-like_C_sf"/>
</dbReference>
<dbReference type="EMBL" id="CP163431">
    <property type="protein sequence ID" value="XDQ02447.1"/>
    <property type="molecule type" value="Genomic_DNA"/>
</dbReference>
<proteinExistence type="predicted"/>
<dbReference type="SUPFAM" id="SSF51905">
    <property type="entry name" value="FAD/NAD(P)-binding domain"/>
    <property type="match status" value="1"/>
</dbReference>
<protein>
    <submittedName>
        <fullName evidence="8">FAD-binding protein</fullName>
    </submittedName>
</protein>
<dbReference type="AlphaFoldDB" id="A0AB39M897"/>
<name>A0AB39M897_9ACTN</name>
<dbReference type="InterPro" id="IPR030664">
    <property type="entry name" value="SdhA/FrdA/AprA"/>
</dbReference>
<dbReference type="RefSeq" id="WP_369188581.1">
    <property type="nucleotide sequence ID" value="NZ_CP163431.1"/>
</dbReference>
<dbReference type="GO" id="GO:0033765">
    <property type="term" value="F:steroid dehydrogenase activity, acting on the CH-CH group of donors"/>
    <property type="evidence" value="ECO:0007669"/>
    <property type="project" value="UniProtKB-ARBA"/>
</dbReference>
<feature type="region of interest" description="Disordered" evidence="5">
    <location>
        <begin position="502"/>
        <end position="524"/>
    </location>
</feature>
<dbReference type="Gene3D" id="3.50.50.60">
    <property type="entry name" value="FAD/NAD(P)-binding domain"/>
    <property type="match status" value="2"/>
</dbReference>
<evidence type="ECO:0000256" key="5">
    <source>
        <dbReference type="SAM" id="MobiDB-lite"/>
    </source>
</evidence>
<feature type="domain" description="Fumarate reductase/succinate dehydrogenase flavoprotein-like C-terminal" evidence="7">
    <location>
        <begin position="400"/>
        <end position="496"/>
    </location>
</feature>
<evidence type="ECO:0000256" key="4">
    <source>
        <dbReference type="ARBA" id="ARBA00023002"/>
    </source>
</evidence>
<evidence type="ECO:0000256" key="2">
    <source>
        <dbReference type="ARBA" id="ARBA00022630"/>
    </source>
</evidence>
<dbReference type="Pfam" id="PF02910">
    <property type="entry name" value="Succ_DH_flav_C"/>
    <property type="match status" value="1"/>
</dbReference>
<dbReference type="Gene3D" id="3.90.700.10">
    <property type="entry name" value="Succinate dehydrogenase/fumarate reductase flavoprotein, catalytic domain"/>
    <property type="match status" value="1"/>
</dbReference>
<dbReference type="InterPro" id="IPR015939">
    <property type="entry name" value="Fum_Rdtase/Succ_DH_flav-like_C"/>
</dbReference>
<evidence type="ECO:0000259" key="7">
    <source>
        <dbReference type="Pfam" id="PF02910"/>
    </source>
</evidence>
<gene>
    <name evidence="8" type="ORF">AB5J58_20535</name>
</gene>
<reference evidence="8" key="1">
    <citation type="submission" date="2024-07" db="EMBL/GenBank/DDBJ databases">
        <authorList>
            <person name="Yu S.T."/>
        </authorList>
    </citation>
    <scope>NUCLEOTIDE SEQUENCE</scope>
    <source>
        <strain evidence="8">R08</strain>
    </source>
</reference>
<sequence length="524" mass="56741">MSSLGHQLATSVLVVGSGASGLRAAIEVAETGVAVAVVTQRPSDNAPTRERYEAAEWESTVAHPGDTGDRHAADTLRESRFLTFAERHTGWDLYRNLHARARQLAIPVLHHVYVTRLLVDDGTVFGAYGFDLVDGSGHLVHADSVVLATGGHTRIWRHTSARRHENTGGSLRLATEAGARLRDPELVQFHPFGLTGPDSTAGMPVSERARDVGGVLLNNLGERFMTRYDAENMERSDQATVARASYTEIKEGRGSRSGGVWLDLSHLPGETVLTQLPRLHRRMLELQTLDITRDPIEVVPTAQFSLGGIWVRPEDHSTDVDGLFAVGEAAWGPHSANPPTENTLVELLVRARVTGHAAAEYSATLTGTHRSPAATRAAEADVRRLLSADGDQNVRALQRSVRQLMTEHAGVVRNEAGILAGLTGLDEIEAQAMDIGVHIDIGGFRDLAHAYDLRSTVLAARATLQCALERRETHGFHHRSDHPGTASAMRVTMLWSQATGARREPLPSLPATLIEQPADTDPTG</sequence>
<feature type="domain" description="FAD-dependent oxidoreductase 2 FAD-binding" evidence="6">
    <location>
        <begin position="12"/>
        <end position="45"/>
    </location>
</feature>
<accession>A0AB39M897</accession>
<dbReference type="SUPFAM" id="SSF56425">
    <property type="entry name" value="Succinate dehydrogenase/fumarate reductase flavoprotein, catalytic domain"/>
    <property type="match status" value="1"/>
</dbReference>